<dbReference type="Pfam" id="PF11913">
    <property type="entry name" value="DUF3431"/>
    <property type="match status" value="1"/>
</dbReference>
<organism evidence="1 2">
    <name type="scientific">Maridesulfovibrio ferrireducens</name>
    <dbReference type="NCBI Taxonomy" id="246191"/>
    <lineage>
        <taxon>Bacteria</taxon>
        <taxon>Pseudomonadati</taxon>
        <taxon>Thermodesulfobacteriota</taxon>
        <taxon>Desulfovibrionia</taxon>
        <taxon>Desulfovibrionales</taxon>
        <taxon>Desulfovibrionaceae</taxon>
        <taxon>Maridesulfovibrio</taxon>
    </lineage>
</organism>
<dbReference type="EMBL" id="FNGA01000001">
    <property type="protein sequence ID" value="SDK46869.1"/>
    <property type="molecule type" value="Genomic_DNA"/>
</dbReference>
<dbReference type="Proteomes" id="UP000199053">
    <property type="component" value="Unassembled WGS sequence"/>
</dbReference>
<protein>
    <recommendedName>
        <fullName evidence="3">DUF3431 domain-containing protein</fullName>
    </recommendedName>
</protein>
<evidence type="ECO:0000313" key="2">
    <source>
        <dbReference type="Proteomes" id="UP000199053"/>
    </source>
</evidence>
<reference evidence="2" key="1">
    <citation type="submission" date="2016-10" db="EMBL/GenBank/DDBJ databases">
        <authorList>
            <person name="Varghese N."/>
            <person name="Submissions S."/>
        </authorList>
    </citation>
    <scope>NUCLEOTIDE SEQUENCE [LARGE SCALE GENOMIC DNA]</scope>
    <source>
        <strain evidence="2">DSM 16995</strain>
    </source>
</reference>
<accession>A0A1G9C5B6</accession>
<dbReference type="PANTHER" id="PTHR37490">
    <property type="entry name" value="EXPRESSED PROTEIN"/>
    <property type="match status" value="1"/>
</dbReference>
<dbReference type="OrthoDB" id="5450176at2"/>
<name>A0A1G9C5B6_9BACT</name>
<dbReference type="STRING" id="246191.SAMN05660337_0549"/>
<gene>
    <name evidence="1" type="ORF">SAMN05660337_0549</name>
</gene>
<proteinExistence type="predicted"/>
<dbReference type="InterPro" id="IPR021838">
    <property type="entry name" value="DUF3431"/>
</dbReference>
<dbReference type="PANTHER" id="PTHR37490:SF2">
    <property type="match status" value="1"/>
</dbReference>
<evidence type="ECO:0008006" key="3">
    <source>
        <dbReference type="Google" id="ProtNLM"/>
    </source>
</evidence>
<dbReference type="AlphaFoldDB" id="A0A1G9C5B6"/>
<sequence>MISEFSKKQVQAVVARYSEDLEWVKDLHCFATVYNKGETVVEGAVSLPNIGREAHTYLTHIVRNYSDLPEFTVFLQGAPFFHMEEGADCTTLVNLIQESVSKNVPFKGFAWFRLRCDRLGRPHQMSDPASRGKWSGWGKDIPVGDLYEKLFNRTSPEQFIASAATGLFMVRRDRILTRPLDFYKNALSIIEADPRDTNNTGHAFERLWQVIFNGSKAINP</sequence>
<keyword evidence="2" id="KW-1185">Reference proteome</keyword>
<evidence type="ECO:0000313" key="1">
    <source>
        <dbReference type="EMBL" id="SDK46869.1"/>
    </source>
</evidence>